<reference evidence="2" key="1">
    <citation type="submission" date="2016-10" db="EMBL/GenBank/DDBJ databases">
        <authorList>
            <person name="Varghese N."/>
            <person name="Submissions S."/>
        </authorList>
    </citation>
    <scope>NUCLEOTIDE SEQUENCE [LARGE SCALE GENOMIC DNA]</scope>
    <source>
        <strain evidence="2">DSM 16089</strain>
    </source>
</reference>
<organism evidence="1 2">
    <name type="scientific">Microbacterium hydrocarbonoxydans</name>
    <dbReference type="NCBI Taxonomy" id="273678"/>
    <lineage>
        <taxon>Bacteria</taxon>
        <taxon>Bacillati</taxon>
        <taxon>Actinomycetota</taxon>
        <taxon>Actinomycetes</taxon>
        <taxon>Micrococcales</taxon>
        <taxon>Microbacteriaceae</taxon>
        <taxon>Microbacterium</taxon>
    </lineage>
</organism>
<dbReference type="AlphaFoldDB" id="A0A1H4NRD1"/>
<proteinExistence type="predicted"/>
<dbReference type="InterPro" id="IPR027417">
    <property type="entry name" value="P-loop_NTPase"/>
</dbReference>
<evidence type="ECO:0000313" key="2">
    <source>
        <dbReference type="Proteomes" id="UP000183750"/>
    </source>
</evidence>
<dbReference type="Proteomes" id="UP000183750">
    <property type="component" value="Unassembled WGS sequence"/>
</dbReference>
<dbReference type="GO" id="GO:0016301">
    <property type="term" value="F:kinase activity"/>
    <property type="evidence" value="ECO:0007669"/>
    <property type="project" value="UniProtKB-KW"/>
</dbReference>
<name>A0A1H4NRD1_9MICO</name>
<evidence type="ECO:0000313" key="1">
    <source>
        <dbReference type="EMBL" id="SEB97192.1"/>
    </source>
</evidence>
<protein>
    <submittedName>
        <fullName evidence="1">Uridine kinase</fullName>
    </submittedName>
</protein>
<sequence length="220" mass="24448">MTQSTARSLFLSALARSIPRPTPGASVIVGVDGVDGAGKTRLADDLAVVLCESDRVERVSIDGFHHQREHRYRRGRGSAEGFWRDSYDYDRFLHEVVAPFRAGTGTYLSAAHDVETDAVLTGPRHPVPRGVILLVDGIFLHRPELREVWDATIFLDVPFDVSVPRMAVRDESSPDPDAEENARYVGGQRLYLRECRPAERATILVDYADLEHPVIDRGGS</sequence>
<dbReference type="RefSeq" id="WP_060926994.1">
    <property type="nucleotide sequence ID" value="NZ_FNSQ01000005.1"/>
</dbReference>
<dbReference type="SUPFAM" id="SSF52540">
    <property type="entry name" value="P-loop containing nucleoside triphosphate hydrolases"/>
    <property type="match status" value="1"/>
</dbReference>
<dbReference type="PANTHER" id="PTHR10285">
    <property type="entry name" value="URIDINE KINASE"/>
    <property type="match status" value="1"/>
</dbReference>
<keyword evidence="1" id="KW-0418">Kinase</keyword>
<accession>A0A1H4NRD1</accession>
<keyword evidence="2" id="KW-1185">Reference proteome</keyword>
<dbReference type="EMBL" id="FNSQ01000005">
    <property type="protein sequence ID" value="SEB97192.1"/>
    <property type="molecule type" value="Genomic_DNA"/>
</dbReference>
<keyword evidence="1" id="KW-0808">Transferase</keyword>
<dbReference type="OrthoDB" id="572586at2"/>
<dbReference type="Gene3D" id="3.40.50.300">
    <property type="entry name" value="P-loop containing nucleotide triphosphate hydrolases"/>
    <property type="match status" value="1"/>
</dbReference>
<gene>
    <name evidence="1" type="ORF">SAMN04489807_2543</name>
</gene>